<dbReference type="SUPFAM" id="SSF52540">
    <property type="entry name" value="P-loop containing nucleoside triphosphate hydrolases"/>
    <property type="match status" value="1"/>
</dbReference>
<comment type="caution">
    <text evidence="1">The sequence shown here is derived from an EMBL/GenBank/DDBJ whole genome shotgun (WGS) entry which is preliminary data.</text>
</comment>
<protein>
    <submittedName>
        <fullName evidence="1">ATP-dependent DNA helicase PIF1-like</fullName>
    </submittedName>
</protein>
<dbReference type="EMBL" id="VUJU01005950">
    <property type="protein sequence ID" value="KAF0749833.1"/>
    <property type="molecule type" value="Genomic_DNA"/>
</dbReference>
<keyword evidence="1" id="KW-0378">Hydrolase</keyword>
<dbReference type="PANTHER" id="PTHR10492">
    <property type="match status" value="1"/>
</dbReference>
<keyword evidence="2" id="KW-1185">Reference proteome</keyword>
<gene>
    <name evidence="1" type="ORF">FWK35_00024305</name>
</gene>
<name>A0A6G0Y5U1_APHCR</name>
<dbReference type="OrthoDB" id="6614848at2759"/>
<dbReference type="Proteomes" id="UP000478052">
    <property type="component" value="Unassembled WGS sequence"/>
</dbReference>
<dbReference type="GO" id="GO:0004386">
    <property type="term" value="F:helicase activity"/>
    <property type="evidence" value="ECO:0007669"/>
    <property type="project" value="UniProtKB-KW"/>
</dbReference>
<proteinExistence type="predicted"/>
<keyword evidence="1" id="KW-0547">Nucleotide-binding</keyword>
<keyword evidence="1" id="KW-0067">ATP-binding</keyword>
<dbReference type="InterPro" id="IPR027417">
    <property type="entry name" value="P-loop_NTPase"/>
</dbReference>
<accession>A0A6G0Y5U1</accession>
<organism evidence="1 2">
    <name type="scientific">Aphis craccivora</name>
    <name type="common">Cowpea aphid</name>
    <dbReference type="NCBI Taxonomy" id="307492"/>
    <lineage>
        <taxon>Eukaryota</taxon>
        <taxon>Metazoa</taxon>
        <taxon>Ecdysozoa</taxon>
        <taxon>Arthropoda</taxon>
        <taxon>Hexapoda</taxon>
        <taxon>Insecta</taxon>
        <taxon>Pterygota</taxon>
        <taxon>Neoptera</taxon>
        <taxon>Paraneoptera</taxon>
        <taxon>Hemiptera</taxon>
        <taxon>Sternorrhyncha</taxon>
        <taxon>Aphidomorpha</taxon>
        <taxon>Aphidoidea</taxon>
        <taxon>Aphididae</taxon>
        <taxon>Aphidini</taxon>
        <taxon>Aphis</taxon>
        <taxon>Aphis</taxon>
    </lineage>
</organism>
<keyword evidence="1" id="KW-0347">Helicase</keyword>
<dbReference type="AlphaFoldDB" id="A0A6G0Y5U1"/>
<evidence type="ECO:0000313" key="2">
    <source>
        <dbReference type="Proteomes" id="UP000478052"/>
    </source>
</evidence>
<evidence type="ECO:0000313" key="1">
    <source>
        <dbReference type="EMBL" id="KAF0749833.1"/>
    </source>
</evidence>
<reference evidence="1 2" key="1">
    <citation type="submission" date="2019-08" db="EMBL/GenBank/DDBJ databases">
        <title>Whole genome of Aphis craccivora.</title>
        <authorList>
            <person name="Voronova N.V."/>
            <person name="Shulinski R.S."/>
            <person name="Bandarenka Y.V."/>
            <person name="Zhorov D.G."/>
            <person name="Warner D."/>
        </authorList>
    </citation>
    <scope>NUCLEOTIDE SEQUENCE [LARGE SCALE GENOMIC DNA]</scope>
    <source>
        <strain evidence="1">180601</strain>
        <tissue evidence="1">Whole Body</tissue>
    </source>
</reference>
<sequence length="204" mass="23306">MRVQLQNDQSADRFSKQLLEIGNGKVQIDNTNVFPNIIQNHRNHNCMSESAILAQKNVHVNAINYLIQEKFPGAVMSYKSIDSTFNEDDAVNYRVGSSKVKGKFVTITRILLIPTDIPFEFKRLQFPVRLSFAMSINKVQGQTLQVCGAVFFARATIRGLLKSWHSKLFICVCSKWTNKEYCLLKCSYSKLQNHRQSDTVTLKP</sequence>